<keyword evidence="11" id="KW-1185">Reference proteome</keyword>
<dbReference type="EMBL" id="JAJJHW010001127">
    <property type="protein sequence ID" value="KAH8376636.1"/>
    <property type="molecule type" value="Genomic_DNA"/>
</dbReference>
<proteinExistence type="predicted"/>
<feature type="region of interest" description="Disordered" evidence="8">
    <location>
        <begin position="279"/>
        <end position="299"/>
    </location>
</feature>
<feature type="domain" description="C2H2-type" evidence="9">
    <location>
        <begin position="385"/>
        <end position="407"/>
    </location>
</feature>
<dbReference type="PANTHER" id="PTHR24404:SF106">
    <property type="entry name" value="C2H2-TYPE DOMAIN-CONTAINING PROTEIN"/>
    <property type="match status" value="1"/>
</dbReference>
<feature type="non-terminal residue" evidence="10">
    <location>
        <position position="672"/>
    </location>
</feature>
<keyword evidence="2" id="KW-0479">Metal-binding</keyword>
<feature type="domain" description="C2H2-type" evidence="9">
    <location>
        <begin position="131"/>
        <end position="154"/>
    </location>
</feature>
<dbReference type="GO" id="GO:0005634">
    <property type="term" value="C:nucleus"/>
    <property type="evidence" value="ECO:0007669"/>
    <property type="project" value="UniProtKB-SubCell"/>
</dbReference>
<evidence type="ECO:0000256" key="7">
    <source>
        <dbReference type="ARBA" id="ARBA00023242"/>
    </source>
</evidence>
<dbReference type="Proteomes" id="UP001200034">
    <property type="component" value="Unassembled WGS sequence"/>
</dbReference>
<evidence type="ECO:0000256" key="6">
    <source>
        <dbReference type="ARBA" id="ARBA00023125"/>
    </source>
</evidence>
<dbReference type="GO" id="GO:0008270">
    <property type="term" value="F:zinc ion binding"/>
    <property type="evidence" value="ECO:0007669"/>
    <property type="project" value="UniProtKB-KW"/>
</dbReference>
<dbReference type="FunFam" id="3.30.160.60:FF:000894">
    <property type="entry name" value="Uncharacterized protein, isoform C"/>
    <property type="match status" value="1"/>
</dbReference>
<keyword evidence="7" id="KW-0539">Nucleus</keyword>
<comment type="caution">
    <text evidence="10">The sequence shown here is derived from an EMBL/GenBank/DDBJ whole genome shotgun (WGS) entry which is preliminary data.</text>
</comment>
<dbReference type="InterPro" id="IPR013087">
    <property type="entry name" value="Znf_C2H2_type"/>
</dbReference>
<dbReference type="InterPro" id="IPR050589">
    <property type="entry name" value="Ikaros_C2H2-ZF"/>
</dbReference>
<feature type="domain" description="C2H2-type" evidence="9">
    <location>
        <begin position="101"/>
        <end position="124"/>
    </location>
</feature>
<feature type="domain" description="C2H2-type" evidence="9">
    <location>
        <begin position="357"/>
        <end position="379"/>
    </location>
</feature>
<feature type="domain" description="C2H2-type" evidence="9">
    <location>
        <begin position="529"/>
        <end position="551"/>
    </location>
</feature>
<dbReference type="GO" id="GO:0000978">
    <property type="term" value="F:RNA polymerase II cis-regulatory region sequence-specific DNA binding"/>
    <property type="evidence" value="ECO:0007669"/>
    <property type="project" value="TreeGrafter"/>
</dbReference>
<sequence length="672" mass="75011">MELPSMVERAGGQLLVRSLVSGVTVYQTGTGANEPLPESNPAVGPAHPLVDAEHLERQLQLLNNRTMTLPLTLPAAQTTAQLPMDTRNEEELPQCKIRRNYSCNSCAFFTQNPRSHLSHLRDVHGEKIVINECKLCLYASRHFQKLVRHMKMVHGCSDDDSSGLAGRRHCNREARKRRLEESIEMPAATAAASAALAPSSAAAPVANSAATAPSLTQLKSELQTLEQQLLNNVEAFNRQQQLQQLQQLVARSGNIFSMAFEFQMCMLAPTMPSSVSVSASVVEDADRDQEPSSSDSEEMLLAPVEETEALDLSASASGSCGSNSSSTLQYQCQKCSYCTPIRARFKKHVKYHSMPLIKCGSCDFHSPYKWNLDRHTKNHGANGYFKCCVCDFSTNIKQSLTIHELNHHVALRRFAQDQQQTAEQLLAIKNDVGSSPEKCYNSPELPPISCSHCQLIVPNAMELVQHLQHCEPALRSATSLSCDLDSKEECNEEDYRSETSYYGVETAPGYGEVTEPLQHEDSDALKKVFKCPHCTFWAATASRFHVHIVGHLNRKPFECSLCSYRSNWRWDITKHIRLKTMRDKSHVQAQVLMNDETGRRNYAKYNQYLTLMKVSAEQAADAKTMRCGEMQSNSADHHMLALPPQDDDEDPQAEVAALDLRVSSKQQQQQLS</sequence>
<evidence type="ECO:0000313" key="11">
    <source>
        <dbReference type="Proteomes" id="UP001200034"/>
    </source>
</evidence>
<reference evidence="10" key="1">
    <citation type="journal article" date="2021" name="Mol. Ecol. Resour.">
        <title>Phylogenomic analyses of the genus Drosophila reveals genomic signals of climate adaptation.</title>
        <authorList>
            <person name="Li F."/>
            <person name="Rane R.V."/>
            <person name="Luria V."/>
            <person name="Xiong Z."/>
            <person name="Chen J."/>
            <person name="Li Z."/>
            <person name="Catullo R.A."/>
            <person name="Griffin P.C."/>
            <person name="Schiffer M."/>
            <person name="Pearce S."/>
            <person name="Lee S.F."/>
            <person name="McElroy K."/>
            <person name="Stocker A."/>
            <person name="Shirriffs J."/>
            <person name="Cockerell F."/>
            <person name="Coppin C."/>
            <person name="Sgro C.M."/>
            <person name="Karger A."/>
            <person name="Cain J.W."/>
            <person name="Weber J.A."/>
            <person name="Santpere G."/>
            <person name="Kirschner M.W."/>
            <person name="Hoffmann A.A."/>
            <person name="Oakeshott J.G."/>
            <person name="Zhang G."/>
        </authorList>
    </citation>
    <scope>NUCLEOTIDE SEQUENCE</scope>
    <source>
        <strain evidence="10">BGI-SZ-2011g</strain>
    </source>
</reference>
<dbReference type="InterPro" id="IPR036236">
    <property type="entry name" value="Znf_C2H2_sf"/>
</dbReference>
<feature type="domain" description="C2H2-type" evidence="9">
    <location>
        <begin position="557"/>
        <end position="577"/>
    </location>
</feature>
<evidence type="ECO:0000256" key="5">
    <source>
        <dbReference type="ARBA" id="ARBA00022833"/>
    </source>
</evidence>
<organism evidence="10 11">
    <name type="scientific">Drosophila rubida</name>
    <dbReference type="NCBI Taxonomy" id="30044"/>
    <lineage>
        <taxon>Eukaryota</taxon>
        <taxon>Metazoa</taxon>
        <taxon>Ecdysozoa</taxon>
        <taxon>Arthropoda</taxon>
        <taxon>Hexapoda</taxon>
        <taxon>Insecta</taxon>
        <taxon>Pterygota</taxon>
        <taxon>Neoptera</taxon>
        <taxon>Endopterygota</taxon>
        <taxon>Diptera</taxon>
        <taxon>Brachycera</taxon>
        <taxon>Muscomorpha</taxon>
        <taxon>Ephydroidea</taxon>
        <taxon>Drosophilidae</taxon>
        <taxon>Drosophila</taxon>
    </lineage>
</organism>
<feature type="domain" description="C2H2-type" evidence="9">
    <location>
        <begin position="448"/>
        <end position="469"/>
    </location>
</feature>
<keyword evidence="5" id="KW-0862">Zinc</keyword>
<dbReference type="PANTHER" id="PTHR24404">
    <property type="entry name" value="ZINC FINGER PROTEIN"/>
    <property type="match status" value="1"/>
</dbReference>
<gene>
    <name evidence="10" type="ORF">KR093_000546</name>
</gene>
<protein>
    <recommendedName>
        <fullName evidence="9">C2H2-type domain-containing protein</fullName>
    </recommendedName>
</protein>
<evidence type="ECO:0000256" key="2">
    <source>
        <dbReference type="ARBA" id="ARBA00022723"/>
    </source>
</evidence>
<evidence type="ECO:0000259" key="9">
    <source>
        <dbReference type="SMART" id="SM00355"/>
    </source>
</evidence>
<evidence type="ECO:0000256" key="3">
    <source>
        <dbReference type="ARBA" id="ARBA00022737"/>
    </source>
</evidence>
<dbReference type="Gene3D" id="3.30.160.60">
    <property type="entry name" value="Classic Zinc Finger"/>
    <property type="match status" value="3"/>
</dbReference>
<name>A0AAD4PN18_9MUSC</name>
<evidence type="ECO:0000256" key="8">
    <source>
        <dbReference type="SAM" id="MobiDB-lite"/>
    </source>
</evidence>
<keyword evidence="3" id="KW-0677">Repeat</keyword>
<keyword evidence="4" id="KW-0863">Zinc-finger</keyword>
<evidence type="ECO:0000256" key="1">
    <source>
        <dbReference type="ARBA" id="ARBA00004123"/>
    </source>
</evidence>
<evidence type="ECO:0000313" key="10">
    <source>
        <dbReference type="EMBL" id="KAH8376636.1"/>
    </source>
</evidence>
<keyword evidence="6" id="KW-0238">DNA-binding</keyword>
<dbReference type="GO" id="GO:0003700">
    <property type="term" value="F:DNA-binding transcription factor activity"/>
    <property type="evidence" value="ECO:0007669"/>
    <property type="project" value="TreeGrafter"/>
</dbReference>
<dbReference type="GO" id="GO:0006357">
    <property type="term" value="P:regulation of transcription by RNA polymerase II"/>
    <property type="evidence" value="ECO:0007669"/>
    <property type="project" value="TreeGrafter"/>
</dbReference>
<dbReference type="AlphaFoldDB" id="A0AAD4PN18"/>
<comment type="subcellular location">
    <subcellularLocation>
        <location evidence="1">Nucleus</location>
    </subcellularLocation>
</comment>
<feature type="domain" description="C2H2-type" evidence="9">
    <location>
        <begin position="330"/>
        <end position="352"/>
    </location>
</feature>
<dbReference type="FunFam" id="3.30.160.60:FF:001268">
    <property type="entry name" value="Uncharacterized protein, isoform C"/>
    <property type="match status" value="1"/>
</dbReference>
<dbReference type="SUPFAM" id="SSF57667">
    <property type="entry name" value="beta-beta-alpha zinc fingers"/>
    <property type="match status" value="2"/>
</dbReference>
<dbReference type="SMART" id="SM00355">
    <property type="entry name" value="ZnF_C2H2"/>
    <property type="match status" value="8"/>
</dbReference>
<evidence type="ECO:0000256" key="4">
    <source>
        <dbReference type="ARBA" id="ARBA00022771"/>
    </source>
</evidence>
<accession>A0AAD4PN18</accession>